<dbReference type="Proteomes" id="UP000642920">
    <property type="component" value="Unassembled WGS sequence"/>
</dbReference>
<dbReference type="Gene3D" id="1.10.10.60">
    <property type="entry name" value="Homeodomain-like"/>
    <property type="match status" value="1"/>
</dbReference>
<evidence type="ECO:0000256" key="3">
    <source>
        <dbReference type="ARBA" id="ARBA00023163"/>
    </source>
</evidence>
<dbReference type="EMBL" id="JAERQG010000001">
    <property type="protein sequence ID" value="MBL0764956.1"/>
    <property type="molecule type" value="Genomic_DNA"/>
</dbReference>
<dbReference type="Pfam" id="PF12833">
    <property type="entry name" value="HTH_18"/>
    <property type="match status" value="1"/>
</dbReference>
<evidence type="ECO:0000256" key="2">
    <source>
        <dbReference type="ARBA" id="ARBA00023125"/>
    </source>
</evidence>
<comment type="caution">
    <text evidence="5">The sequence shown here is derived from an EMBL/GenBank/DDBJ whole genome shotgun (WGS) entry which is preliminary data.</text>
</comment>
<dbReference type="SMART" id="SM00342">
    <property type="entry name" value="HTH_ARAC"/>
    <property type="match status" value="1"/>
</dbReference>
<reference evidence="5" key="1">
    <citation type="submission" date="2021-01" db="EMBL/GenBank/DDBJ databases">
        <title>Marivirga sp. nov., isolated from intertidal surface sediments.</title>
        <authorList>
            <person name="Zhang M."/>
        </authorList>
    </citation>
    <scope>NUCLEOTIDE SEQUENCE</scope>
    <source>
        <strain evidence="5">SM1354</strain>
    </source>
</reference>
<dbReference type="PROSITE" id="PS01124">
    <property type="entry name" value="HTH_ARAC_FAMILY_2"/>
    <property type="match status" value="1"/>
</dbReference>
<proteinExistence type="predicted"/>
<dbReference type="RefSeq" id="WP_201919013.1">
    <property type="nucleotide sequence ID" value="NZ_JAERQG010000001.1"/>
</dbReference>
<dbReference type="GO" id="GO:0043565">
    <property type="term" value="F:sequence-specific DNA binding"/>
    <property type="evidence" value="ECO:0007669"/>
    <property type="project" value="InterPro"/>
</dbReference>
<evidence type="ECO:0000256" key="1">
    <source>
        <dbReference type="ARBA" id="ARBA00023015"/>
    </source>
</evidence>
<gene>
    <name evidence="5" type="ORF">JKP34_06815</name>
</gene>
<keyword evidence="2" id="KW-0238">DNA-binding</keyword>
<protein>
    <submittedName>
        <fullName evidence="5">AraC family transcriptional regulator</fullName>
    </submittedName>
</protein>
<dbReference type="InterPro" id="IPR018060">
    <property type="entry name" value="HTH_AraC"/>
</dbReference>
<dbReference type="Pfam" id="PF20240">
    <property type="entry name" value="DUF6597"/>
    <property type="match status" value="1"/>
</dbReference>
<sequence>MRKNAVNELKTIREYYKPIQPTVSANNNEISYQERKPNKEIEDFIYCFWQLKTQKPLKSDYNYRVVSDGCIDIFFDHKKPTENFAMGFCRKFVQFSIGKEFDYIGIRFLPSAFTHLFGVDAKTLSNQSQELNKILPNFSGWINTEIKPTDSFEKIGAILNDKIIGYSKNQDISYDHRFLDSLNLIFKRNGFLDTEKDLNTGLSPRQLRRIFNFYIGTTAKSFSNVVRFQHILSAKPSKQRLKENKLYFDVGFFDQAHFIKNFKTFYGVTPSEAFN</sequence>
<dbReference type="PANTHER" id="PTHR46796">
    <property type="entry name" value="HTH-TYPE TRANSCRIPTIONAL ACTIVATOR RHAS-RELATED"/>
    <property type="match status" value="1"/>
</dbReference>
<dbReference type="PANTHER" id="PTHR46796:SF13">
    <property type="entry name" value="HTH-TYPE TRANSCRIPTIONAL ACTIVATOR RHAS"/>
    <property type="match status" value="1"/>
</dbReference>
<dbReference type="InterPro" id="IPR046532">
    <property type="entry name" value="DUF6597"/>
</dbReference>
<keyword evidence="6" id="KW-1185">Reference proteome</keyword>
<keyword evidence="3" id="KW-0804">Transcription</keyword>
<feature type="domain" description="HTH araC/xylS-type" evidence="4">
    <location>
        <begin position="201"/>
        <end position="275"/>
    </location>
</feature>
<evidence type="ECO:0000313" key="6">
    <source>
        <dbReference type="Proteomes" id="UP000642920"/>
    </source>
</evidence>
<keyword evidence="1" id="KW-0805">Transcription regulation</keyword>
<name>A0A937ADZ9_9BACT</name>
<accession>A0A937ADZ9</accession>
<dbReference type="GO" id="GO:0003700">
    <property type="term" value="F:DNA-binding transcription factor activity"/>
    <property type="evidence" value="ECO:0007669"/>
    <property type="project" value="InterPro"/>
</dbReference>
<dbReference type="InterPro" id="IPR050204">
    <property type="entry name" value="AraC_XylS_family_regulators"/>
</dbReference>
<evidence type="ECO:0000259" key="4">
    <source>
        <dbReference type="PROSITE" id="PS01124"/>
    </source>
</evidence>
<dbReference type="AlphaFoldDB" id="A0A937ADZ9"/>
<organism evidence="5 6">
    <name type="scientific">Marivirga atlantica</name>
    <dbReference type="NCBI Taxonomy" id="1548457"/>
    <lineage>
        <taxon>Bacteria</taxon>
        <taxon>Pseudomonadati</taxon>
        <taxon>Bacteroidota</taxon>
        <taxon>Cytophagia</taxon>
        <taxon>Cytophagales</taxon>
        <taxon>Marivirgaceae</taxon>
        <taxon>Marivirga</taxon>
    </lineage>
</organism>
<evidence type="ECO:0000313" key="5">
    <source>
        <dbReference type="EMBL" id="MBL0764956.1"/>
    </source>
</evidence>